<evidence type="ECO:0000256" key="6">
    <source>
        <dbReference type="ARBA" id="ARBA00022840"/>
    </source>
</evidence>
<dbReference type="AlphaFoldDB" id="A0A1C7DRC0"/>
<keyword evidence="7" id="KW-0829">Tyrosine-protein kinase</keyword>
<sequence length="237" mass="26154">MVKKKNKPEVKNRKLIAFTNPRSRVSEQFRTLRTNIHFTVPDGKVRSLVVTSASHSEGKSTTSSNLAIVFAQEGKRVLLIDADMRKPTMHQTFKISNSKGLSNVLVRRVSLKMAIQASGIENLDLLPSGPIPPNPAELLSSSNMDLLFENALDTYDMLIFDSPPVLSVTDSVILANKCEGTILVLNSGKTERAHALKAKEAITAATKTRLLGIVLNNVQVDKDLNYAQYYAESQFEK</sequence>
<keyword evidence="3" id="KW-0808">Transferase</keyword>
<evidence type="ECO:0000256" key="3">
    <source>
        <dbReference type="ARBA" id="ARBA00022679"/>
    </source>
</evidence>
<keyword evidence="5" id="KW-0418">Kinase</keyword>
<evidence type="ECO:0000256" key="8">
    <source>
        <dbReference type="ARBA" id="ARBA00051245"/>
    </source>
</evidence>
<feature type="domain" description="AAA" evidence="9">
    <location>
        <begin position="58"/>
        <end position="175"/>
    </location>
</feature>
<dbReference type="GO" id="GO:0042802">
    <property type="term" value="F:identical protein binding"/>
    <property type="evidence" value="ECO:0007669"/>
    <property type="project" value="UniProtKB-ARBA"/>
</dbReference>
<dbReference type="InterPro" id="IPR025669">
    <property type="entry name" value="AAA_dom"/>
</dbReference>
<dbReference type="Pfam" id="PF13614">
    <property type="entry name" value="AAA_31"/>
    <property type="match status" value="1"/>
</dbReference>
<protein>
    <recommendedName>
        <fullName evidence="2">non-specific protein-tyrosine kinase</fullName>
        <ecNumber evidence="2">2.7.10.2</ecNumber>
    </recommendedName>
</protein>
<dbReference type="FunFam" id="3.40.50.300:FF:000527">
    <property type="entry name" value="Tyrosine-protein kinase etk"/>
    <property type="match status" value="1"/>
</dbReference>
<evidence type="ECO:0000313" key="10">
    <source>
        <dbReference type="EMBL" id="ANU13888.1"/>
    </source>
</evidence>
<dbReference type="OrthoDB" id="9794577at2"/>
<dbReference type="PANTHER" id="PTHR32309:SF13">
    <property type="entry name" value="FERRIC ENTEROBACTIN TRANSPORT PROTEIN FEPE"/>
    <property type="match status" value="1"/>
</dbReference>
<evidence type="ECO:0000256" key="1">
    <source>
        <dbReference type="ARBA" id="ARBA00007316"/>
    </source>
</evidence>
<keyword evidence="4" id="KW-0547">Nucleotide-binding</keyword>
<dbReference type="STRING" id="1215089.BBI08_08510"/>
<dbReference type="InterPro" id="IPR027417">
    <property type="entry name" value="P-loop_NTPase"/>
</dbReference>
<evidence type="ECO:0000256" key="2">
    <source>
        <dbReference type="ARBA" id="ARBA00011903"/>
    </source>
</evidence>
<dbReference type="GO" id="GO:0005886">
    <property type="term" value="C:plasma membrane"/>
    <property type="evidence" value="ECO:0007669"/>
    <property type="project" value="UniProtKB-ARBA"/>
</dbReference>
<dbReference type="GO" id="GO:0005524">
    <property type="term" value="F:ATP binding"/>
    <property type="evidence" value="ECO:0007669"/>
    <property type="project" value="UniProtKB-KW"/>
</dbReference>
<evidence type="ECO:0000256" key="7">
    <source>
        <dbReference type="ARBA" id="ARBA00023137"/>
    </source>
</evidence>
<dbReference type="EC" id="2.7.10.2" evidence="2"/>
<proteinExistence type="inferred from homology"/>
<comment type="similarity">
    <text evidence="1">Belongs to the CpsD/CapB family.</text>
</comment>
<dbReference type="Proteomes" id="UP000092687">
    <property type="component" value="Chromosome"/>
</dbReference>
<name>A0A1C7DRC0_9BACL</name>
<keyword evidence="11" id="KW-1185">Reference proteome</keyword>
<evidence type="ECO:0000259" key="9">
    <source>
        <dbReference type="Pfam" id="PF13614"/>
    </source>
</evidence>
<dbReference type="InterPro" id="IPR050445">
    <property type="entry name" value="Bact_polysacc_biosynth/exp"/>
</dbReference>
<dbReference type="EMBL" id="CP016537">
    <property type="protein sequence ID" value="ANU13888.1"/>
    <property type="molecule type" value="Genomic_DNA"/>
</dbReference>
<evidence type="ECO:0000256" key="4">
    <source>
        <dbReference type="ARBA" id="ARBA00022741"/>
    </source>
</evidence>
<dbReference type="SUPFAM" id="SSF52540">
    <property type="entry name" value="P-loop containing nucleoside triphosphate hydrolases"/>
    <property type="match status" value="1"/>
</dbReference>
<accession>A0A1C7DRC0</accession>
<dbReference type="KEGG" id="phc:BBI08_08510"/>
<dbReference type="NCBIfam" id="TIGR01007">
    <property type="entry name" value="eps_fam"/>
    <property type="match status" value="1"/>
</dbReference>
<dbReference type="PANTHER" id="PTHR32309">
    <property type="entry name" value="TYROSINE-PROTEIN KINASE"/>
    <property type="match status" value="1"/>
</dbReference>
<evidence type="ECO:0000313" key="11">
    <source>
        <dbReference type="Proteomes" id="UP000092687"/>
    </source>
</evidence>
<dbReference type="Gene3D" id="3.40.50.300">
    <property type="entry name" value="P-loop containing nucleotide triphosphate hydrolases"/>
    <property type="match status" value="1"/>
</dbReference>
<gene>
    <name evidence="10" type="ORF">BBI08_08510</name>
</gene>
<dbReference type="RefSeq" id="WP_065528174.1">
    <property type="nucleotide sequence ID" value="NZ_CP016537.2"/>
</dbReference>
<dbReference type="CDD" id="cd05387">
    <property type="entry name" value="BY-kinase"/>
    <property type="match status" value="1"/>
</dbReference>
<evidence type="ECO:0000256" key="5">
    <source>
        <dbReference type="ARBA" id="ARBA00022777"/>
    </source>
</evidence>
<reference evidence="10" key="1">
    <citation type="submission" date="2016-10" db="EMBL/GenBank/DDBJ databases">
        <authorList>
            <person name="de Groot N.N."/>
        </authorList>
    </citation>
    <scope>NUCLEOTIDE SEQUENCE</scope>
    <source>
        <strain evidence="10">DSM 24743</strain>
    </source>
</reference>
<keyword evidence="6" id="KW-0067">ATP-binding</keyword>
<comment type="catalytic activity">
    <reaction evidence="8">
        <text>L-tyrosyl-[protein] + ATP = O-phospho-L-tyrosyl-[protein] + ADP + H(+)</text>
        <dbReference type="Rhea" id="RHEA:10596"/>
        <dbReference type="Rhea" id="RHEA-COMP:10136"/>
        <dbReference type="Rhea" id="RHEA-COMP:20101"/>
        <dbReference type="ChEBI" id="CHEBI:15378"/>
        <dbReference type="ChEBI" id="CHEBI:30616"/>
        <dbReference type="ChEBI" id="CHEBI:46858"/>
        <dbReference type="ChEBI" id="CHEBI:61978"/>
        <dbReference type="ChEBI" id="CHEBI:456216"/>
        <dbReference type="EC" id="2.7.10.2"/>
    </reaction>
</comment>
<dbReference type="InterPro" id="IPR005702">
    <property type="entry name" value="Wzc-like_C"/>
</dbReference>
<organism evidence="10 11">
    <name type="scientific">Planococcus halocryophilus</name>
    <dbReference type="NCBI Taxonomy" id="1215089"/>
    <lineage>
        <taxon>Bacteria</taxon>
        <taxon>Bacillati</taxon>
        <taxon>Bacillota</taxon>
        <taxon>Bacilli</taxon>
        <taxon>Bacillales</taxon>
        <taxon>Caryophanaceae</taxon>
        <taxon>Planococcus</taxon>
    </lineage>
</organism>
<dbReference type="GO" id="GO:0004715">
    <property type="term" value="F:non-membrane spanning protein tyrosine kinase activity"/>
    <property type="evidence" value="ECO:0007669"/>
    <property type="project" value="UniProtKB-EC"/>
</dbReference>